<organism evidence="2 3">
    <name type="scientific">Pseudoxanthomonas composti</name>
    <dbReference type="NCBI Taxonomy" id="2137479"/>
    <lineage>
        <taxon>Bacteria</taxon>
        <taxon>Pseudomonadati</taxon>
        <taxon>Pseudomonadota</taxon>
        <taxon>Gammaproteobacteria</taxon>
        <taxon>Lysobacterales</taxon>
        <taxon>Lysobacteraceae</taxon>
        <taxon>Pseudoxanthomonas</taxon>
    </lineage>
</organism>
<feature type="compositionally biased region" description="Low complexity" evidence="1">
    <location>
        <begin position="58"/>
        <end position="68"/>
    </location>
</feature>
<keyword evidence="3" id="KW-1185">Reference proteome</keyword>
<feature type="compositionally biased region" description="Pro residues" evidence="1">
    <location>
        <begin position="34"/>
        <end position="49"/>
    </location>
</feature>
<proteinExistence type="predicted"/>
<feature type="region of interest" description="Disordered" evidence="1">
    <location>
        <begin position="99"/>
        <end position="135"/>
    </location>
</feature>
<evidence type="ECO:0000256" key="1">
    <source>
        <dbReference type="SAM" id="MobiDB-lite"/>
    </source>
</evidence>
<evidence type="ECO:0000313" key="3">
    <source>
        <dbReference type="Proteomes" id="UP000289784"/>
    </source>
</evidence>
<evidence type="ECO:0000313" key="2">
    <source>
        <dbReference type="EMBL" id="RXR02017.1"/>
    </source>
</evidence>
<comment type="caution">
    <text evidence="2">The sequence shown here is derived from an EMBL/GenBank/DDBJ whole genome shotgun (WGS) entry which is preliminary data.</text>
</comment>
<dbReference type="AlphaFoldDB" id="A0A4Q1JSA5"/>
<dbReference type="EMBL" id="SAWZ01000009">
    <property type="protein sequence ID" value="RXR02017.1"/>
    <property type="molecule type" value="Genomic_DNA"/>
</dbReference>
<feature type="compositionally biased region" description="Polar residues" evidence="1">
    <location>
        <begin position="20"/>
        <end position="32"/>
    </location>
</feature>
<accession>A0A4Q1JSA5</accession>
<name>A0A4Q1JSA5_9GAMM</name>
<sequence length="135" mass="13863">MPRTVMAAGASLASLEPLAPQTTNHKPQTTNHKPPIPNPQSPIPNPQSPIPAELEPPAGAASAAKGSTGKAYSLLTPLPQVCALSSPLPRWRVIRDAAQSAGPHASKASDACLHDPGPRPSTAQSACPLPPMLHC</sequence>
<gene>
    <name evidence="2" type="ORF">EPA99_15270</name>
</gene>
<dbReference type="Proteomes" id="UP000289784">
    <property type="component" value="Unassembled WGS sequence"/>
</dbReference>
<reference evidence="2 3" key="1">
    <citation type="submission" date="2019-01" db="EMBL/GenBank/DDBJ databases">
        <title>Pseudoxanthomonas composti sp. nov., isolated from compost.</title>
        <authorList>
            <person name="Yang G."/>
        </authorList>
    </citation>
    <scope>NUCLEOTIDE SEQUENCE [LARGE SCALE GENOMIC DNA]</scope>
    <source>
        <strain evidence="2 3">GSS15</strain>
    </source>
</reference>
<feature type="region of interest" description="Disordered" evidence="1">
    <location>
        <begin position="1"/>
        <end position="68"/>
    </location>
</feature>
<protein>
    <submittedName>
        <fullName evidence="2">Uncharacterized protein</fullName>
    </submittedName>
</protein>